<organism evidence="1">
    <name type="scientific">viral metagenome</name>
    <dbReference type="NCBI Taxonomy" id="1070528"/>
    <lineage>
        <taxon>unclassified sequences</taxon>
        <taxon>metagenomes</taxon>
        <taxon>organismal metagenomes</taxon>
    </lineage>
</organism>
<protein>
    <submittedName>
        <fullName evidence="1">Uncharacterized protein</fullName>
    </submittedName>
</protein>
<sequence length="80" mass="9224">MFIIGCIFGFIFFLFELESPSMGNILFRLNDKGVKELSIGSLVEMLRAPFIHTYFWTNKSLYSVNWIITSFVGGLICYII</sequence>
<accession>A0A6C0HV79</accession>
<reference evidence="1" key="1">
    <citation type="journal article" date="2020" name="Nature">
        <title>Giant virus diversity and host interactions through global metagenomics.</title>
        <authorList>
            <person name="Schulz F."/>
            <person name="Roux S."/>
            <person name="Paez-Espino D."/>
            <person name="Jungbluth S."/>
            <person name="Walsh D.A."/>
            <person name="Denef V.J."/>
            <person name="McMahon K.D."/>
            <person name="Konstantinidis K.T."/>
            <person name="Eloe-Fadrosh E.A."/>
            <person name="Kyrpides N.C."/>
            <person name="Woyke T."/>
        </authorList>
    </citation>
    <scope>NUCLEOTIDE SEQUENCE</scope>
    <source>
        <strain evidence="1">GVMAG-M-3300023184-177</strain>
    </source>
</reference>
<dbReference type="AlphaFoldDB" id="A0A6C0HV79"/>
<proteinExistence type="predicted"/>
<dbReference type="EMBL" id="MN740018">
    <property type="protein sequence ID" value="QHT84469.1"/>
    <property type="molecule type" value="Genomic_DNA"/>
</dbReference>
<name>A0A6C0HV79_9ZZZZ</name>
<evidence type="ECO:0000313" key="1">
    <source>
        <dbReference type="EMBL" id="QHT84469.1"/>
    </source>
</evidence>